<comment type="caution">
    <text evidence="7">The sequence shown here is derived from an EMBL/GenBank/DDBJ whole genome shotgun (WGS) entry which is preliminary data.</text>
</comment>
<evidence type="ECO:0000256" key="5">
    <source>
        <dbReference type="ARBA" id="ARBA00023136"/>
    </source>
</evidence>
<keyword evidence="4 6" id="KW-1133">Transmembrane helix</keyword>
<evidence type="ECO:0000256" key="3">
    <source>
        <dbReference type="ARBA" id="ARBA00022960"/>
    </source>
</evidence>
<keyword evidence="3" id="KW-0133">Cell shape</keyword>
<keyword evidence="8" id="KW-1185">Reference proteome</keyword>
<evidence type="ECO:0000256" key="6">
    <source>
        <dbReference type="SAM" id="Phobius"/>
    </source>
</evidence>
<keyword evidence="2 6" id="KW-0812">Transmembrane</keyword>
<evidence type="ECO:0000256" key="2">
    <source>
        <dbReference type="ARBA" id="ARBA00022692"/>
    </source>
</evidence>
<feature type="transmembrane region" description="Helical" evidence="6">
    <location>
        <begin position="12"/>
        <end position="36"/>
    </location>
</feature>
<keyword evidence="5 6" id="KW-0472">Membrane</keyword>
<organism evidence="7 8">
    <name type="scientific">Ornithinibacillus xuwenensis</name>
    <dbReference type="NCBI Taxonomy" id="3144668"/>
    <lineage>
        <taxon>Bacteria</taxon>
        <taxon>Bacillati</taxon>
        <taxon>Bacillota</taxon>
        <taxon>Bacilli</taxon>
        <taxon>Bacillales</taxon>
        <taxon>Bacillaceae</taxon>
        <taxon>Ornithinibacillus</taxon>
    </lineage>
</organism>
<accession>A0ABU9XJI6</accession>
<comment type="subcellular location">
    <subcellularLocation>
        <location evidence="1">Membrane</location>
        <topology evidence="1">Multi-pass membrane protein</topology>
    </subcellularLocation>
</comment>
<sequence length="123" mass="13993">MSLEQDFFSYKLIYITNLFGWAFGISLCIILLLFIMRILMNAFNTKDLFGRLIVIGGAVLFIVPTIWSILMGLGILPIIGVYIPFISYGNTILIVYSAILGLMLSVYRRKDMVEPTVVNNRFE</sequence>
<dbReference type="Proteomes" id="UP001444625">
    <property type="component" value="Unassembled WGS sequence"/>
</dbReference>
<feature type="transmembrane region" description="Helical" evidence="6">
    <location>
        <begin position="85"/>
        <end position="107"/>
    </location>
</feature>
<dbReference type="RefSeq" id="WP_345825941.1">
    <property type="nucleotide sequence ID" value="NZ_JBDIML010000005.1"/>
</dbReference>
<dbReference type="EMBL" id="JBDIML010000005">
    <property type="protein sequence ID" value="MEN2768456.1"/>
    <property type="molecule type" value="Genomic_DNA"/>
</dbReference>
<evidence type="ECO:0000313" key="7">
    <source>
        <dbReference type="EMBL" id="MEN2768456.1"/>
    </source>
</evidence>
<dbReference type="InterPro" id="IPR001182">
    <property type="entry name" value="FtsW/RodA"/>
</dbReference>
<dbReference type="Pfam" id="PF01098">
    <property type="entry name" value="FTSW_RODA_SPOVE"/>
    <property type="match status" value="1"/>
</dbReference>
<dbReference type="PANTHER" id="PTHR30474">
    <property type="entry name" value="CELL CYCLE PROTEIN"/>
    <property type="match status" value="1"/>
</dbReference>
<name>A0ABU9XJI6_9BACI</name>
<feature type="transmembrane region" description="Helical" evidence="6">
    <location>
        <begin position="48"/>
        <end position="79"/>
    </location>
</feature>
<evidence type="ECO:0000256" key="4">
    <source>
        <dbReference type="ARBA" id="ARBA00022989"/>
    </source>
</evidence>
<gene>
    <name evidence="7" type="ORF">ABC228_14835</name>
</gene>
<reference evidence="7 8" key="1">
    <citation type="submission" date="2024-05" db="EMBL/GenBank/DDBJ databases">
        <authorList>
            <person name="Haq I."/>
            <person name="Ullah Z."/>
            <person name="Ahmad R."/>
            <person name="Li M."/>
            <person name="Tong Y."/>
        </authorList>
    </citation>
    <scope>NUCLEOTIDE SEQUENCE [LARGE SCALE GENOMIC DNA]</scope>
    <source>
        <strain evidence="7 8">16A2E</strain>
    </source>
</reference>
<evidence type="ECO:0000256" key="1">
    <source>
        <dbReference type="ARBA" id="ARBA00004141"/>
    </source>
</evidence>
<evidence type="ECO:0000313" key="8">
    <source>
        <dbReference type="Proteomes" id="UP001444625"/>
    </source>
</evidence>
<dbReference type="PANTHER" id="PTHR30474:SF1">
    <property type="entry name" value="PEPTIDOGLYCAN GLYCOSYLTRANSFERASE MRDB"/>
    <property type="match status" value="1"/>
</dbReference>
<proteinExistence type="predicted"/>
<protein>
    <submittedName>
        <fullName evidence="7">FtsW/RodA/SpoVE family cell cycle protein</fullName>
    </submittedName>
</protein>